<dbReference type="AlphaFoldDB" id="A0A5N6SPK2"/>
<proteinExistence type="predicted"/>
<dbReference type="Proteomes" id="UP000325672">
    <property type="component" value="Unassembled WGS sequence"/>
</dbReference>
<keyword evidence="2" id="KW-1185">Reference proteome</keyword>
<reference evidence="1 2" key="1">
    <citation type="submission" date="2019-04" db="EMBL/GenBank/DDBJ databases">
        <title>Friends and foes A comparative genomics study of 23 Aspergillus species from section Flavi.</title>
        <authorList>
            <consortium name="DOE Joint Genome Institute"/>
            <person name="Kjaerbolling I."/>
            <person name="Vesth T."/>
            <person name="Frisvad J.C."/>
            <person name="Nybo J.L."/>
            <person name="Theobald S."/>
            <person name="Kildgaard S."/>
            <person name="Isbrandt T."/>
            <person name="Kuo A."/>
            <person name="Sato A."/>
            <person name="Lyhne E.K."/>
            <person name="Kogle M.E."/>
            <person name="Wiebenga A."/>
            <person name="Kun R.S."/>
            <person name="Lubbers R.J."/>
            <person name="Makela M.R."/>
            <person name="Barry K."/>
            <person name="Chovatia M."/>
            <person name="Clum A."/>
            <person name="Daum C."/>
            <person name="Haridas S."/>
            <person name="He G."/>
            <person name="LaButti K."/>
            <person name="Lipzen A."/>
            <person name="Mondo S."/>
            <person name="Riley R."/>
            <person name="Salamov A."/>
            <person name="Simmons B.A."/>
            <person name="Magnuson J.K."/>
            <person name="Henrissat B."/>
            <person name="Mortensen U.H."/>
            <person name="Larsen T.O."/>
            <person name="Devries R.P."/>
            <person name="Grigoriev I.V."/>
            <person name="Machida M."/>
            <person name="Baker S.E."/>
            <person name="Andersen M.R."/>
        </authorList>
    </citation>
    <scope>NUCLEOTIDE SEQUENCE [LARGE SCALE GENOMIC DNA]</scope>
    <source>
        <strain evidence="1 2">CBS 117625</strain>
    </source>
</reference>
<gene>
    <name evidence="1" type="ORF">BDV38DRAFT_284739</name>
</gene>
<dbReference type="GeneID" id="43644547"/>
<sequence length="172" mass="19014">MYNSHNHTFPSYKHINPLHHSFCAPVIGTFGNTIHVLHLLPENGNIERFSLTTQSSTFRHSGATEQASEQIGAVTLHVGDGETANSFLDDVETQIRKLRNDCLRSNPAQLQIGSVEVTQLVQVVIQPAALDAIHEREGRDRSMHATQTCPVFVVYITRSRAGMILTEPTSVS</sequence>
<organism evidence="1 2">
    <name type="scientific">Aspergillus pseudotamarii</name>
    <dbReference type="NCBI Taxonomy" id="132259"/>
    <lineage>
        <taxon>Eukaryota</taxon>
        <taxon>Fungi</taxon>
        <taxon>Dikarya</taxon>
        <taxon>Ascomycota</taxon>
        <taxon>Pezizomycotina</taxon>
        <taxon>Eurotiomycetes</taxon>
        <taxon>Eurotiomycetidae</taxon>
        <taxon>Eurotiales</taxon>
        <taxon>Aspergillaceae</taxon>
        <taxon>Aspergillus</taxon>
        <taxon>Aspergillus subgen. Circumdati</taxon>
    </lineage>
</organism>
<evidence type="ECO:0000313" key="2">
    <source>
        <dbReference type="Proteomes" id="UP000325672"/>
    </source>
</evidence>
<dbReference type="OrthoDB" id="4168609at2759"/>
<dbReference type="RefSeq" id="XP_031911724.1">
    <property type="nucleotide sequence ID" value="XM_032060337.1"/>
</dbReference>
<protein>
    <submittedName>
        <fullName evidence="1">Uncharacterized protein</fullName>
    </submittedName>
</protein>
<evidence type="ECO:0000313" key="1">
    <source>
        <dbReference type="EMBL" id="KAE8135661.1"/>
    </source>
</evidence>
<name>A0A5N6SPK2_ASPPS</name>
<dbReference type="EMBL" id="ML743591">
    <property type="protein sequence ID" value="KAE8135661.1"/>
    <property type="molecule type" value="Genomic_DNA"/>
</dbReference>
<accession>A0A5N6SPK2</accession>